<accession>A0AAD7GSN7</accession>
<keyword evidence="5" id="KW-1185">Reference proteome</keyword>
<dbReference type="InterPro" id="IPR023407">
    <property type="entry name" value="Ribosomal_eS27_Zn-bd_dom_sf"/>
</dbReference>
<dbReference type="Proteomes" id="UP001221757">
    <property type="component" value="Unassembled WGS sequence"/>
</dbReference>
<dbReference type="Gene3D" id="2.20.25.100">
    <property type="entry name" value="Zn-binding ribosomal proteins"/>
    <property type="match status" value="1"/>
</dbReference>
<evidence type="ECO:0000256" key="3">
    <source>
        <dbReference type="ARBA" id="ARBA00023274"/>
    </source>
</evidence>
<dbReference type="GO" id="GO:1990904">
    <property type="term" value="C:ribonucleoprotein complex"/>
    <property type="evidence" value="ECO:0007669"/>
    <property type="project" value="UniProtKB-KW"/>
</dbReference>
<evidence type="ECO:0000256" key="2">
    <source>
        <dbReference type="ARBA" id="ARBA00022980"/>
    </source>
</evidence>
<evidence type="ECO:0000256" key="1">
    <source>
        <dbReference type="ARBA" id="ARBA00022833"/>
    </source>
</evidence>
<reference evidence="4" key="1">
    <citation type="submission" date="2023-03" db="EMBL/GenBank/DDBJ databases">
        <title>Massive genome expansion in bonnet fungi (Mycena s.s.) driven by repeated elements and novel gene families across ecological guilds.</title>
        <authorList>
            <consortium name="Lawrence Berkeley National Laboratory"/>
            <person name="Harder C.B."/>
            <person name="Miyauchi S."/>
            <person name="Viragh M."/>
            <person name="Kuo A."/>
            <person name="Thoen E."/>
            <person name="Andreopoulos B."/>
            <person name="Lu D."/>
            <person name="Skrede I."/>
            <person name="Drula E."/>
            <person name="Henrissat B."/>
            <person name="Morin E."/>
            <person name="Kohler A."/>
            <person name="Barry K."/>
            <person name="LaButti K."/>
            <person name="Morin E."/>
            <person name="Salamov A."/>
            <person name="Lipzen A."/>
            <person name="Mereny Z."/>
            <person name="Hegedus B."/>
            <person name="Baldrian P."/>
            <person name="Stursova M."/>
            <person name="Weitz H."/>
            <person name="Taylor A."/>
            <person name="Grigoriev I.V."/>
            <person name="Nagy L.G."/>
            <person name="Martin F."/>
            <person name="Kauserud H."/>
        </authorList>
    </citation>
    <scope>NUCLEOTIDE SEQUENCE</scope>
    <source>
        <strain evidence="4">CBHHK067</strain>
    </source>
</reference>
<keyword evidence="1" id="KW-0862">Zinc</keyword>
<dbReference type="GO" id="GO:0003735">
    <property type="term" value="F:structural constituent of ribosome"/>
    <property type="evidence" value="ECO:0007669"/>
    <property type="project" value="InterPro"/>
</dbReference>
<proteinExistence type="predicted"/>
<comment type="caution">
    <text evidence="4">The sequence shown here is derived from an EMBL/GenBank/DDBJ whole genome shotgun (WGS) entry which is preliminary data.</text>
</comment>
<dbReference type="AlphaFoldDB" id="A0AAD7GSN7"/>
<name>A0AAD7GSN7_MYCRO</name>
<protein>
    <submittedName>
        <fullName evidence="4">Uncharacterized protein</fullName>
    </submittedName>
</protein>
<dbReference type="EMBL" id="JARKIE010000010">
    <property type="protein sequence ID" value="KAJ7704446.1"/>
    <property type="molecule type" value="Genomic_DNA"/>
</dbReference>
<dbReference type="GO" id="GO:0005840">
    <property type="term" value="C:ribosome"/>
    <property type="evidence" value="ECO:0007669"/>
    <property type="project" value="UniProtKB-KW"/>
</dbReference>
<evidence type="ECO:0000313" key="4">
    <source>
        <dbReference type="EMBL" id="KAJ7704446.1"/>
    </source>
</evidence>
<evidence type="ECO:0000313" key="5">
    <source>
        <dbReference type="Proteomes" id="UP001221757"/>
    </source>
</evidence>
<dbReference type="PANTHER" id="PTHR11594">
    <property type="entry name" value="40S RIBOSOMAL PROTEIN S27"/>
    <property type="match status" value="1"/>
</dbReference>
<keyword evidence="3" id="KW-0687">Ribonucleoprotein</keyword>
<keyword evidence="2" id="KW-0689">Ribosomal protein</keyword>
<gene>
    <name evidence="4" type="ORF">B0H17DRAFT_1193680</name>
</gene>
<organism evidence="4 5">
    <name type="scientific">Mycena rosella</name>
    <name type="common">Pink bonnet</name>
    <name type="synonym">Agaricus rosellus</name>
    <dbReference type="NCBI Taxonomy" id="1033263"/>
    <lineage>
        <taxon>Eukaryota</taxon>
        <taxon>Fungi</taxon>
        <taxon>Dikarya</taxon>
        <taxon>Basidiomycota</taxon>
        <taxon>Agaricomycotina</taxon>
        <taxon>Agaricomycetes</taxon>
        <taxon>Agaricomycetidae</taxon>
        <taxon>Agaricales</taxon>
        <taxon>Marasmiineae</taxon>
        <taxon>Mycenaceae</taxon>
        <taxon>Mycena</taxon>
    </lineage>
</organism>
<sequence>MLQKVDPHVVCVTDAAPLTLTVDLLNPSTTYEQRQHKLKHLVQSPNSYFMDVKCITCLL</sequence>
<dbReference type="InterPro" id="IPR000592">
    <property type="entry name" value="Ribosomal_eS27"/>
</dbReference>
<dbReference type="GO" id="GO:0006412">
    <property type="term" value="P:translation"/>
    <property type="evidence" value="ECO:0007669"/>
    <property type="project" value="InterPro"/>
</dbReference>